<protein>
    <recommendedName>
        <fullName evidence="1">Thioredoxin domain-containing protein</fullName>
    </recommendedName>
</protein>
<name>A0A532V4T6_UNCL8</name>
<feature type="domain" description="Thioredoxin" evidence="1">
    <location>
        <begin position="30"/>
        <end position="159"/>
    </location>
</feature>
<gene>
    <name evidence="2" type="ORF">CEE37_00305</name>
</gene>
<comment type="caution">
    <text evidence="2">The sequence shown here is derived from an EMBL/GenBank/DDBJ whole genome shotgun (WGS) entry which is preliminary data.</text>
</comment>
<dbReference type="PANTHER" id="PTHR45663:SF11">
    <property type="entry name" value="GEO12009P1"/>
    <property type="match status" value="1"/>
</dbReference>
<dbReference type="CDD" id="cd02947">
    <property type="entry name" value="TRX_family"/>
    <property type="match status" value="1"/>
</dbReference>
<evidence type="ECO:0000259" key="1">
    <source>
        <dbReference type="PROSITE" id="PS51352"/>
    </source>
</evidence>
<dbReference type="GO" id="GO:0005829">
    <property type="term" value="C:cytosol"/>
    <property type="evidence" value="ECO:0007669"/>
    <property type="project" value="TreeGrafter"/>
</dbReference>
<dbReference type="Proteomes" id="UP000319619">
    <property type="component" value="Unassembled WGS sequence"/>
</dbReference>
<reference evidence="2 3" key="1">
    <citation type="submission" date="2017-06" db="EMBL/GenBank/DDBJ databases">
        <title>Novel microbial phyla capable of carbon fixation and sulfur reduction in deep-sea sediments.</title>
        <authorList>
            <person name="Huang J."/>
            <person name="Baker B."/>
            <person name="Wang Y."/>
        </authorList>
    </citation>
    <scope>NUCLEOTIDE SEQUENCE [LARGE SCALE GENOMIC DNA]</scope>
    <source>
        <strain evidence="2">B3_LCP</strain>
    </source>
</reference>
<dbReference type="AlphaFoldDB" id="A0A532V4T6"/>
<dbReference type="InterPro" id="IPR036249">
    <property type="entry name" value="Thioredoxin-like_sf"/>
</dbReference>
<dbReference type="Gene3D" id="3.40.30.10">
    <property type="entry name" value="Glutaredoxin"/>
    <property type="match status" value="1"/>
</dbReference>
<dbReference type="GO" id="GO:0045454">
    <property type="term" value="P:cell redox homeostasis"/>
    <property type="evidence" value="ECO:0007669"/>
    <property type="project" value="TreeGrafter"/>
</dbReference>
<dbReference type="PROSITE" id="PS51352">
    <property type="entry name" value="THIOREDOXIN_2"/>
    <property type="match status" value="1"/>
</dbReference>
<dbReference type="GO" id="GO:0015035">
    <property type="term" value="F:protein-disulfide reductase activity"/>
    <property type="evidence" value="ECO:0007669"/>
    <property type="project" value="TreeGrafter"/>
</dbReference>
<evidence type="ECO:0000313" key="2">
    <source>
        <dbReference type="EMBL" id="TKJ42152.1"/>
    </source>
</evidence>
<dbReference type="PANTHER" id="PTHR45663">
    <property type="entry name" value="GEO12009P1"/>
    <property type="match status" value="1"/>
</dbReference>
<evidence type="ECO:0000313" key="3">
    <source>
        <dbReference type="Proteomes" id="UP000319619"/>
    </source>
</evidence>
<proteinExistence type="predicted"/>
<dbReference type="Pfam" id="PF00085">
    <property type="entry name" value="Thioredoxin"/>
    <property type="match status" value="1"/>
</dbReference>
<dbReference type="SUPFAM" id="SSF52833">
    <property type="entry name" value="Thioredoxin-like"/>
    <property type="match status" value="1"/>
</dbReference>
<accession>A0A532V4T6</accession>
<sequence>MKSWLRWTILTAVVFTVFTIIIAKRSGETGSIVEETPSLTTTDTILDDIPCCSEEEWAEAVGSQEQKSAVLPRLLELGSVGCRSCDMMAPIIDELKEEYAGRLSVEFYDVRKDPTLARQYRIRIIPTQIFLETDGKEFFRHEGFLPKDEILTILDQMGVSQ</sequence>
<dbReference type="EMBL" id="NJBN01000001">
    <property type="protein sequence ID" value="TKJ42152.1"/>
    <property type="molecule type" value="Genomic_DNA"/>
</dbReference>
<dbReference type="InterPro" id="IPR013766">
    <property type="entry name" value="Thioredoxin_domain"/>
</dbReference>
<organism evidence="2 3">
    <name type="scientific">candidate division LCP-89 bacterium B3_LCP</name>
    <dbReference type="NCBI Taxonomy" id="2012998"/>
    <lineage>
        <taxon>Bacteria</taxon>
        <taxon>Pseudomonadati</taxon>
        <taxon>Bacteria division LCP-89</taxon>
    </lineage>
</organism>